<reference evidence="2 3" key="1">
    <citation type="submission" date="2020-08" db="EMBL/GenBank/DDBJ databases">
        <title>Genome public.</title>
        <authorList>
            <person name="Liu C."/>
            <person name="Sun Q."/>
        </authorList>
    </citation>
    <scope>NUCLEOTIDE SEQUENCE [LARGE SCALE GENOMIC DNA]</scope>
    <source>
        <strain evidence="2 3">NSJ-13</strain>
    </source>
</reference>
<organism evidence="2 3">
    <name type="scientific">Ruminococcus hominis</name>
    <dbReference type="NCBI Taxonomy" id="2763065"/>
    <lineage>
        <taxon>Bacteria</taxon>
        <taxon>Bacillati</taxon>
        <taxon>Bacillota</taxon>
        <taxon>Clostridia</taxon>
        <taxon>Eubacteriales</taxon>
        <taxon>Oscillospiraceae</taxon>
        <taxon>Ruminococcus</taxon>
    </lineage>
</organism>
<keyword evidence="1" id="KW-1133">Transmembrane helix</keyword>
<dbReference type="EMBL" id="JACOPE010000001">
    <property type="protein sequence ID" value="MBC5682633.1"/>
    <property type="molecule type" value="Genomic_DNA"/>
</dbReference>
<proteinExistence type="predicted"/>
<keyword evidence="1" id="KW-0472">Membrane</keyword>
<feature type="transmembrane region" description="Helical" evidence="1">
    <location>
        <begin position="234"/>
        <end position="252"/>
    </location>
</feature>
<dbReference type="PROSITE" id="PS51108">
    <property type="entry name" value="PTS_EIID"/>
    <property type="match status" value="1"/>
</dbReference>
<gene>
    <name evidence="2" type="ORF">H8S40_03445</name>
</gene>
<dbReference type="Pfam" id="PF03613">
    <property type="entry name" value="EIID-AGA"/>
    <property type="match status" value="1"/>
</dbReference>
<dbReference type="InterPro" id="IPR004704">
    <property type="entry name" value="PTS_IID_man"/>
</dbReference>
<sequence>MTRRIYKMEKKLSKKALLKSFHNWYYGHLTCFSQEHMQTFGYLCAMLPLVEELYDDEEKKAEAMNTYTAFFNTEPQLGTVVIGITAGLEEARANGEDGVDDETINGLRAGLMGPIAGIGDSLVVGTVIPILLGIALGMSTGGSPLGAIFYIIVWNLFAYFGMKFLYFKGYQLGGKAVEFLVGPQGEAIRDSISVLGGMVIGAVAATWVSVTTSFKLFNDEGEAYLVLQDKFNEVLPGSLTAAFVMLCWYLMAKKKLSPVKVMLLLVVVAFVGVLVGFFDPNLSY</sequence>
<evidence type="ECO:0000256" key="1">
    <source>
        <dbReference type="SAM" id="Phobius"/>
    </source>
</evidence>
<evidence type="ECO:0000313" key="3">
    <source>
        <dbReference type="Proteomes" id="UP000631576"/>
    </source>
</evidence>
<dbReference type="PANTHER" id="PTHR32502:SF26">
    <property type="entry name" value="PHOSPHOTRANSFERASE SYSTEM SUGAR-SPECIFIC EIID COMPONENT"/>
    <property type="match status" value="1"/>
</dbReference>
<feature type="transmembrane region" description="Helical" evidence="1">
    <location>
        <begin position="259"/>
        <end position="278"/>
    </location>
</feature>
<dbReference type="Proteomes" id="UP000631576">
    <property type="component" value="Unassembled WGS sequence"/>
</dbReference>
<keyword evidence="3" id="KW-1185">Reference proteome</keyword>
<comment type="caution">
    <text evidence="2">The sequence shown here is derived from an EMBL/GenBank/DDBJ whole genome shotgun (WGS) entry which is preliminary data.</text>
</comment>
<protein>
    <submittedName>
        <fullName evidence="2">PTS system mannose/fructose/sorbose family transporter subunit IID</fullName>
    </submittedName>
</protein>
<dbReference type="PANTHER" id="PTHR32502">
    <property type="entry name" value="N-ACETYLGALACTOSAMINE PERMEASE II COMPONENT-RELATED"/>
    <property type="match status" value="1"/>
</dbReference>
<accession>A0ABR7G5B6</accession>
<feature type="transmembrane region" description="Helical" evidence="1">
    <location>
        <begin position="147"/>
        <end position="166"/>
    </location>
</feature>
<dbReference type="InterPro" id="IPR050303">
    <property type="entry name" value="GatZ_KbaZ_carbometab"/>
</dbReference>
<feature type="transmembrane region" description="Helical" evidence="1">
    <location>
        <begin position="122"/>
        <end position="141"/>
    </location>
</feature>
<evidence type="ECO:0000313" key="2">
    <source>
        <dbReference type="EMBL" id="MBC5682633.1"/>
    </source>
</evidence>
<keyword evidence="1" id="KW-0812">Transmembrane</keyword>
<name>A0ABR7G5B6_9FIRM</name>
<feature type="transmembrane region" description="Helical" evidence="1">
    <location>
        <begin position="192"/>
        <end position="214"/>
    </location>
</feature>